<evidence type="ECO:0000256" key="1">
    <source>
        <dbReference type="SAM" id="SignalP"/>
    </source>
</evidence>
<dbReference type="PANTHER" id="PTHR42834">
    <property type="entry name" value="ENDONUCLEASE/EXONUCLEASE/PHOSPHATASE FAMILY PROTEIN (AFU_ORTHOLOGUE AFUA_3G09210)"/>
    <property type="match status" value="1"/>
</dbReference>
<gene>
    <name evidence="3" type="ORF">HMPREF3185_00934</name>
</gene>
<dbReference type="GO" id="GO:0004519">
    <property type="term" value="F:endonuclease activity"/>
    <property type="evidence" value="ECO:0007669"/>
    <property type="project" value="UniProtKB-KW"/>
</dbReference>
<proteinExistence type="predicted"/>
<dbReference type="PANTHER" id="PTHR42834:SF1">
    <property type="entry name" value="ENDONUCLEASE_EXONUCLEASE_PHOSPHATASE FAMILY PROTEIN (AFU_ORTHOLOGUE AFUA_3G09210)"/>
    <property type="match status" value="1"/>
</dbReference>
<dbReference type="GO" id="GO:0004527">
    <property type="term" value="F:exonuclease activity"/>
    <property type="evidence" value="ECO:0007669"/>
    <property type="project" value="UniProtKB-KW"/>
</dbReference>
<dbReference type="InterPro" id="IPR036691">
    <property type="entry name" value="Endo/exonu/phosph_ase_sf"/>
</dbReference>
<dbReference type="Proteomes" id="UP000070224">
    <property type="component" value="Unassembled WGS sequence"/>
</dbReference>
<keyword evidence="3" id="KW-0378">Hydrolase</keyword>
<feature type="domain" description="Endonuclease/exonuclease/phosphatase" evidence="2">
    <location>
        <begin position="34"/>
        <end position="352"/>
    </location>
</feature>
<dbReference type="AlphaFoldDB" id="A0A134B999"/>
<dbReference type="STRING" id="322095.HMPREF3185_00934"/>
<dbReference type="InterPro" id="IPR005135">
    <property type="entry name" value="Endo/exonuclease/phosphatase"/>
</dbReference>
<keyword evidence="3" id="KW-0255">Endonuclease</keyword>
<feature type="chain" id="PRO_5007462147" evidence="1">
    <location>
        <begin position="28"/>
        <end position="355"/>
    </location>
</feature>
<dbReference type="PATRIC" id="fig|322095.3.peg.923"/>
<dbReference type="Pfam" id="PF19580">
    <property type="entry name" value="Exo_endo_phos_3"/>
    <property type="match status" value="1"/>
</dbReference>
<keyword evidence="3" id="KW-0269">Exonuclease</keyword>
<dbReference type="RefSeq" id="WP_060935303.1">
    <property type="nucleotide sequence ID" value="NZ_KQ960438.1"/>
</dbReference>
<accession>A0A134B999</accession>
<evidence type="ECO:0000259" key="2">
    <source>
        <dbReference type="Pfam" id="PF19580"/>
    </source>
</evidence>
<dbReference type="Gene3D" id="3.60.10.10">
    <property type="entry name" value="Endonuclease/exonuclease/phosphatase"/>
    <property type="match status" value="1"/>
</dbReference>
<evidence type="ECO:0000313" key="3">
    <source>
        <dbReference type="EMBL" id="KXB76521.1"/>
    </source>
</evidence>
<comment type="caution">
    <text evidence="3">The sequence shown here is derived from an EMBL/GenBank/DDBJ whole genome shotgun (WGS) entry which is preliminary data.</text>
</comment>
<keyword evidence="4" id="KW-1185">Reference proteome</keyword>
<dbReference type="SUPFAM" id="SSF56219">
    <property type="entry name" value="DNase I-like"/>
    <property type="match status" value="1"/>
</dbReference>
<keyword evidence="1" id="KW-0732">Signal</keyword>
<protein>
    <submittedName>
        <fullName evidence="3">Endonuclease/exonuclease/phosphatase family protein</fullName>
    </submittedName>
</protein>
<dbReference type="EMBL" id="LSDK01000061">
    <property type="protein sequence ID" value="KXB76521.1"/>
    <property type="molecule type" value="Genomic_DNA"/>
</dbReference>
<organism evidence="3 4">
    <name type="scientific">Porphyromonas somerae</name>
    <dbReference type="NCBI Taxonomy" id="322095"/>
    <lineage>
        <taxon>Bacteria</taxon>
        <taxon>Pseudomonadati</taxon>
        <taxon>Bacteroidota</taxon>
        <taxon>Bacteroidia</taxon>
        <taxon>Bacteroidales</taxon>
        <taxon>Porphyromonadaceae</taxon>
        <taxon>Porphyromonas</taxon>
    </lineage>
</organism>
<reference evidence="4" key="1">
    <citation type="submission" date="2016-01" db="EMBL/GenBank/DDBJ databases">
        <authorList>
            <person name="Mitreva M."/>
            <person name="Pepin K.H."/>
            <person name="Mihindukulasuriya K.A."/>
            <person name="Fulton R."/>
            <person name="Fronick C."/>
            <person name="O'Laughlin M."/>
            <person name="Miner T."/>
            <person name="Herter B."/>
            <person name="Rosa B.A."/>
            <person name="Cordes M."/>
            <person name="Tomlinson C."/>
            <person name="Wollam A."/>
            <person name="Palsikar V.B."/>
            <person name="Mardis E.R."/>
            <person name="Wilson R.K."/>
        </authorList>
    </citation>
    <scope>NUCLEOTIDE SEQUENCE [LARGE SCALE GENOMIC DNA]</scope>
    <source>
        <strain evidence="4">KA00683</strain>
    </source>
</reference>
<feature type="signal peptide" evidence="1">
    <location>
        <begin position="1"/>
        <end position="27"/>
    </location>
</feature>
<name>A0A134B999_9PORP</name>
<sequence length="355" mass="39986">MKHRYTALFSLAFLLLTLSISSPQLWAQRKVLRVMSYNVENFFDTEDDPFHDDDSFLPTGEHHWTHARYQTKIQHIAEVISAVGGEAFPDLIALMEVENATVLSDLLHRTALGEKAGYRHIITHGEDKRGINVALLYAPETFRLIASEEIPIHFPFDSLRRTRSLLRVTGEVPSGDTLHVFACHLPSRRGGAQASARYRSYCCTRLREQVDSLMAQGGEGTHCLLLGDFNGDPEESPTSEALRSRPYTADMAVQDLPPESLLALLHRKVKQEPPGSYCYQGVWSQLDQAHLTASLLQQTGRLRYVAESAETFCRPFFTTPLSGGGTPVPWRTYGGNFYRGGYSDHFPIRLLLEYE</sequence>
<keyword evidence="3" id="KW-0540">Nuclease</keyword>
<evidence type="ECO:0000313" key="4">
    <source>
        <dbReference type="Proteomes" id="UP000070224"/>
    </source>
</evidence>
<dbReference type="OrthoDB" id="9802724at2"/>